<name>A0A6N7KVJ7_9ACTN</name>
<feature type="domain" description="FAD-binding" evidence="3">
    <location>
        <begin position="6"/>
        <end position="332"/>
    </location>
</feature>
<evidence type="ECO:0000313" key="5">
    <source>
        <dbReference type="Proteomes" id="UP000450000"/>
    </source>
</evidence>
<keyword evidence="1" id="KW-0560">Oxidoreductase</keyword>
<dbReference type="OrthoDB" id="4568714at2"/>
<accession>A0A6N7KVJ7</accession>
<organism evidence="4 5">
    <name type="scientific">Streptomyces kaniharaensis</name>
    <dbReference type="NCBI Taxonomy" id="212423"/>
    <lineage>
        <taxon>Bacteria</taxon>
        <taxon>Bacillati</taxon>
        <taxon>Actinomycetota</taxon>
        <taxon>Actinomycetes</taxon>
        <taxon>Kitasatosporales</taxon>
        <taxon>Streptomycetaceae</taxon>
        <taxon>Streptomyces</taxon>
    </lineage>
</organism>
<dbReference type="PRINTS" id="PR00420">
    <property type="entry name" value="RNGMNOXGNASE"/>
</dbReference>
<dbReference type="AlphaFoldDB" id="A0A6N7KVJ7"/>
<dbReference type="InterPro" id="IPR036188">
    <property type="entry name" value="FAD/NAD-bd_sf"/>
</dbReference>
<gene>
    <name evidence="4" type="ORF">F7Q99_25530</name>
</gene>
<dbReference type="PANTHER" id="PTHR13789:SF309">
    <property type="entry name" value="PUTATIVE (AFU_ORTHOLOGUE AFUA_6G14510)-RELATED"/>
    <property type="match status" value="1"/>
</dbReference>
<protein>
    <submittedName>
        <fullName evidence="4">FAD-dependent monooxygenase</fullName>
    </submittedName>
</protein>
<keyword evidence="5" id="KW-1185">Reference proteome</keyword>
<dbReference type="GO" id="GO:0071949">
    <property type="term" value="F:FAD binding"/>
    <property type="evidence" value="ECO:0007669"/>
    <property type="project" value="InterPro"/>
</dbReference>
<proteinExistence type="predicted"/>
<dbReference type="Pfam" id="PF01494">
    <property type="entry name" value="FAD_binding_3"/>
    <property type="match status" value="1"/>
</dbReference>
<dbReference type="RefSeq" id="WP_153465112.1">
    <property type="nucleotide sequence ID" value="NZ_WBOF01000001.1"/>
</dbReference>
<evidence type="ECO:0000313" key="4">
    <source>
        <dbReference type="EMBL" id="MQS15540.1"/>
    </source>
</evidence>
<dbReference type="PANTHER" id="PTHR13789">
    <property type="entry name" value="MONOOXYGENASE"/>
    <property type="match status" value="1"/>
</dbReference>
<dbReference type="EMBL" id="WBOF01000001">
    <property type="protein sequence ID" value="MQS15540.1"/>
    <property type="molecule type" value="Genomic_DNA"/>
</dbReference>
<sequence length="378" mass="40883">MSRVKSVIVVGGGIGGLSLAALLTRRGIEVTVLERSEGIPRGIAICIWPNAVLALQAAGDAKLAHAVRDLSHRIDRAHFQLVSGRTIADVDLDVKLRSRYGMTGFGVTRAELVETLAAEAGAEAEVRHGVEVVEARRDGRVTLAGGETLKADVVVGADGVGSVVRHTVLPAEPGPDRREDSVRLTGWQGYASGVEADYPSGDIIFGPTGVAGIIPLTAGRTYWFMQAPHDRRPTGDDWNERVRRVIAATPADRVHRDNPRDLRPVRAWGRGRVTLLGDAAHCILPTVGVGACMAMEDAAVLTLALGSHDDPEHALRAYEAERYPRVHRVFRRGRAAQRIQRLDPAIRDRFVTTVPPALIEHVFLSSTLPLPRFAGRLD</sequence>
<dbReference type="Proteomes" id="UP000450000">
    <property type="component" value="Unassembled WGS sequence"/>
</dbReference>
<dbReference type="Gene3D" id="3.50.50.60">
    <property type="entry name" value="FAD/NAD(P)-binding domain"/>
    <property type="match status" value="1"/>
</dbReference>
<dbReference type="InterPro" id="IPR050493">
    <property type="entry name" value="FAD-dep_Monooxygenase_BioMet"/>
</dbReference>
<evidence type="ECO:0000256" key="2">
    <source>
        <dbReference type="ARBA" id="ARBA00023033"/>
    </source>
</evidence>
<comment type="caution">
    <text evidence="4">The sequence shown here is derived from an EMBL/GenBank/DDBJ whole genome shotgun (WGS) entry which is preliminary data.</text>
</comment>
<dbReference type="GO" id="GO:0004497">
    <property type="term" value="F:monooxygenase activity"/>
    <property type="evidence" value="ECO:0007669"/>
    <property type="project" value="UniProtKB-KW"/>
</dbReference>
<keyword evidence="2 4" id="KW-0503">Monooxygenase</keyword>
<dbReference type="SUPFAM" id="SSF51905">
    <property type="entry name" value="FAD/NAD(P)-binding domain"/>
    <property type="match status" value="1"/>
</dbReference>
<dbReference type="InterPro" id="IPR002938">
    <property type="entry name" value="FAD-bd"/>
</dbReference>
<evidence type="ECO:0000256" key="1">
    <source>
        <dbReference type="ARBA" id="ARBA00023002"/>
    </source>
</evidence>
<evidence type="ECO:0000259" key="3">
    <source>
        <dbReference type="Pfam" id="PF01494"/>
    </source>
</evidence>
<reference evidence="4 5" key="1">
    <citation type="submission" date="2019-09" db="EMBL/GenBank/DDBJ databases">
        <title>Genome Sequences of Streptomyces kaniharaensis ATCC 21070.</title>
        <authorList>
            <person name="Zhu W."/>
            <person name="De Crecy-Lagard V."/>
            <person name="Richards N.G."/>
        </authorList>
    </citation>
    <scope>NUCLEOTIDE SEQUENCE [LARGE SCALE GENOMIC DNA]</scope>
    <source>
        <strain evidence="4 5">SF-557</strain>
    </source>
</reference>